<name>A0ABW8M2X5_9ACTN</name>
<protein>
    <submittedName>
        <fullName evidence="2">Uncharacterized protein</fullName>
    </submittedName>
</protein>
<dbReference type="EMBL" id="JBJDQH010000028">
    <property type="protein sequence ID" value="MFK4272541.1"/>
    <property type="molecule type" value="Genomic_DNA"/>
</dbReference>
<reference evidence="2 3" key="1">
    <citation type="submission" date="2024-11" db="EMBL/GenBank/DDBJ databases">
        <title>The Natural Products Discovery Center: Release of the First 8490 Sequenced Strains for Exploring Actinobacteria Biosynthetic Diversity.</title>
        <authorList>
            <person name="Kalkreuter E."/>
            <person name="Kautsar S.A."/>
            <person name="Yang D."/>
            <person name="Bader C.D."/>
            <person name="Teijaro C.N."/>
            <person name="Fluegel L."/>
            <person name="Davis C.M."/>
            <person name="Simpson J.R."/>
            <person name="Lauterbach L."/>
            <person name="Steele A.D."/>
            <person name="Gui C."/>
            <person name="Meng S."/>
            <person name="Li G."/>
            <person name="Viehrig K."/>
            <person name="Ye F."/>
            <person name="Su P."/>
            <person name="Kiefer A.F."/>
            <person name="Nichols A."/>
            <person name="Cepeda A.J."/>
            <person name="Yan W."/>
            <person name="Fan B."/>
            <person name="Jiang Y."/>
            <person name="Adhikari A."/>
            <person name="Zheng C.-J."/>
            <person name="Schuster L."/>
            <person name="Cowan T.M."/>
            <person name="Smanski M.J."/>
            <person name="Chevrette M.G."/>
            <person name="De Carvalho L.P.S."/>
            <person name="Shen B."/>
        </authorList>
    </citation>
    <scope>NUCLEOTIDE SEQUENCE [LARGE SCALE GENOMIC DNA]</scope>
    <source>
        <strain evidence="2 3">NPDC020863</strain>
    </source>
</reference>
<gene>
    <name evidence="2" type="ORF">ACI2L5_47840</name>
</gene>
<feature type="region of interest" description="Disordered" evidence="1">
    <location>
        <begin position="69"/>
        <end position="88"/>
    </location>
</feature>
<sequence>MSELARLDFPPVRNGIDYLASVVEHFDENEWAVEPCDLKCAVLHLQAAAEVLLKARLLREHWSLAFQDPDERNSKKGDFMNCGGAAPQ</sequence>
<comment type="caution">
    <text evidence="2">The sequence shown here is derived from an EMBL/GenBank/DDBJ whole genome shotgun (WGS) entry which is preliminary data.</text>
</comment>
<dbReference type="Proteomes" id="UP001620295">
    <property type="component" value="Unassembled WGS sequence"/>
</dbReference>
<feature type="compositionally biased region" description="Basic and acidic residues" evidence="1">
    <location>
        <begin position="69"/>
        <end position="78"/>
    </location>
</feature>
<dbReference type="RefSeq" id="WP_404748840.1">
    <property type="nucleotide sequence ID" value="NZ_JBJDQH010000028.1"/>
</dbReference>
<keyword evidence="3" id="KW-1185">Reference proteome</keyword>
<evidence type="ECO:0000313" key="2">
    <source>
        <dbReference type="EMBL" id="MFK4272541.1"/>
    </source>
</evidence>
<accession>A0ABW8M2X5</accession>
<evidence type="ECO:0000256" key="1">
    <source>
        <dbReference type="SAM" id="MobiDB-lite"/>
    </source>
</evidence>
<organism evidence="2 3">
    <name type="scientific">Streptomyces milbemycinicus</name>
    <dbReference type="NCBI Taxonomy" id="476552"/>
    <lineage>
        <taxon>Bacteria</taxon>
        <taxon>Bacillati</taxon>
        <taxon>Actinomycetota</taxon>
        <taxon>Actinomycetes</taxon>
        <taxon>Kitasatosporales</taxon>
        <taxon>Streptomycetaceae</taxon>
        <taxon>Streptomyces</taxon>
    </lineage>
</organism>
<proteinExistence type="predicted"/>
<evidence type="ECO:0000313" key="3">
    <source>
        <dbReference type="Proteomes" id="UP001620295"/>
    </source>
</evidence>